<dbReference type="Gene3D" id="3.50.50.60">
    <property type="entry name" value="FAD/NAD(P)-binding domain"/>
    <property type="match status" value="2"/>
</dbReference>
<keyword evidence="6" id="KW-0560">Oxidoreductase</keyword>
<proteinExistence type="predicted"/>
<feature type="region of interest" description="Disordered" evidence="4">
    <location>
        <begin position="237"/>
        <end position="296"/>
    </location>
</feature>
<evidence type="ECO:0000256" key="2">
    <source>
        <dbReference type="ARBA" id="ARBA00022630"/>
    </source>
</evidence>
<feature type="compositionally biased region" description="Gly residues" evidence="4">
    <location>
        <begin position="238"/>
        <end position="253"/>
    </location>
</feature>
<keyword evidence="7" id="KW-1185">Reference proteome</keyword>
<dbReference type="InterPro" id="IPR002938">
    <property type="entry name" value="FAD-bd"/>
</dbReference>
<dbReference type="GO" id="GO:0071949">
    <property type="term" value="F:FAD binding"/>
    <property type="evidence" value="ECO:0007669"/>
    <property type="project" value="InterPro"/>
</dbReference>
<reference evidence="6" key="1">
    <citation type="submission" date="2021-03" db="EMBL/GenBank/DDBJ databases">
        <authorList>
            <person name="Kanchanasin P."/>
            <person name="Saeng-In P."/>
            <person name="Phongsopitanun W."/>
            <person name="Yuki M."/>
            <person name="Kudo T."/>
            <person name="Ohkuma M."/>
            <person name="Tanasupawat S."/>
        </authorList>
    </citation>
    <scope>NUCLEOTIDE SEQUENCE</scope>
    <source>
        <strain evidence="6">GKU 128</strain>
    </source>
</reference>
<feature type="domain" description="FAD-binding" evidence="5">
    <location>
        <begin position="2"/>
        <end position="199"/>
    </location>
</feature>
<evidence type="ECO:0000259" key="5">
    <source>
        <dbReference type="Pfam" id="PF01494"/>
    </source>
</evidence>
<dbReference type="Pfam" id="PF21274">
    <property type="entry name" value="Rng_hyd_C"/>
    <property type="match status" value="1"/>
</dbReference>
<dbReference type="RefSeq" id="WP_208261268.1">
    <property type="nucleotide sequence ID" value="NZ_JAGEOJ010000019.1"/>
</dbReference>
<dbReference type="PRINTS" id="PR00420">
    <property type="entry name" value="RNGMNOXGNASE"/>
</dbReference>
<sequence length="556" mass="57645">MDTDVIISGAGPVGLMLATELALHGVGVIVLERSTEPSPMLKAFGLHPRCAETMELRGLVAPMEAMRERMGPGGGMPGMTEAMVRPAMPRAHFAGIRKIRLDVLDTTRPGLLGISQGGVETVLAERAAELGVEVRKGTALTGLTQDADGVTVRSEQGDELRARYLVGCDGGRSTVRKLAGFAFPGWNPTITGRLAGVTVPDLIAEPGMGWHRLPGGILQILPGRVIAVEFDGAPEAGGASGPNGAPGAGGASGLDGAPEPDAASGSDAASEPEAVPGSDGAPESGGVSGSDGASEEGRAGLAAAFSRVAGRPIEVPGEIAWSTRFTDNTRLADTYRRGRVLLAGDAAHVHSPFGGQGLNLGLQDAVNLGWKLAAAVAGWAPEDLLDSYGRERRPIAARVLHNTRAQVALMNPDPRMDPLYELFGELLDLPEANRHIAGMLSGLEVEYDLDDADPMVGAFVPDLHAEGRSVRELCEPGLPVLLDGGSETVRSVAAGWLDRVTVVPYAGQAVLIRPDGYVAWAGADADGLADALGRWFGRPGEPVSPGREAPGLPRPR</sequence>
<dbReference type="Proteomes" id="UP000669179">
    <property type="component" value="Unassembled WGS sequence"/>
</dbReference>
<dbReference type="EMBL" id="JAGEOJ010000019">
    <property type="protein sequence ID" value="MBO2453255.1"/>
    <property type="molecule type" value="Genomic_DNA"/>
</dbReference>
<comment type="cofactor">
    <cofactor evidence="1">
        <name>FAD</name>
        <dbReference type="ChEBI" id="CHEBI:57692"/>
    </cofactor>
</comment>
<evidence type="ECO:0000256" key="3">
    <source>
        <dbReference type="ARBA" id="ARBA00022827"/>
    </source>
</evidence>
<evidence type="ECO:0000313" key="7">
    <source>
        <dbReference type="Proteomes" id="UP000669179"/>
    </source>
</evidence>
<dbReference type="InterPro" id="IPR050641">
    <property type="entry name" value="RIFMO-like"/>
</dbReference>
<evidence type="ECO:0000256" key="4">
    <source>
        <dbReference type="SAM" id="MobiDB-lite"/>
    </source>
</evidence>
<dbReference type="PANTHER" id="PTHR43004">
    <property type="entry name" value="TRK SYSTEM POTASSIUM UPTAKE PROTEIN"/>
    <property type="match status" value="1"/>
</dbReference>
<comment type="caution">
    <text evidence="6">The sequence shown here is derived from an EMBL/GenBank/DDBJ whole genome shotgun (WGS) entry which is preliminary data.</text>
</comment>
<dbReference type="Pfam" id="PF01494">
    <property type="entry name" value="FAD_binding_3"/>
    <property type="match status" value="2"/>
</dbReference>
<evidence type="ECO:0000313" key="6">
    <source>
        <dbReference type="EMBL" id="MBO2453255.1"/>
    </source>
</evidence>
<dbReference type="GO" id="GO:0016709">
    <property type="term" value="F:oxidoreductase activity, acting on paired donors, with incorporation or reduction of molecular oxygen, NAD(P)H as one donor, and incorporation of one atom of oxygen"/>
    <property type="evidence" value="ECO:0007669"/>
    <property type="project" value="UniProtKB-ARBA"/>
</dbReference>
<keyword evidence="3" id="KW-0274">FAD</keyword>
<dbReference type="Gene3D" id="3.40.30.120">
    <property type="match status" value="1"/>
</dbReference>
<dbReference type="SUPFAM" id="SSF51905">
    <property type="entry name" value="FAD/NAD(P)-binding domain"/>
    <property type="match status" value="1"/>
</dbReference>
<protein>
    <submittedName>
        <fullName evidence="6">FAD-dependent monooxygenase</fullName>
    </submittedName>
</protein>
<evidence type="ECO:0000256" key="1">
    <source>
        <dbReference type="ARBA" id="ARBA00001974"/>
    </source>
</evidence>
<dbReference type="InterPro" id="IPR036188">
    <property type="entry name" value="FAD/NAD-bd_sf"/>
</dbReference>
<dbReference type="PANTHER" id="PTHR43004:SF19">
    <property type="entry name" value="BINDING MONOOXYGENASE, PUTATIVE (JCVI)-RELATED"/>
    <property type="match status" value="1"/>
</dbReference>
<accession>A0A939PIH2</accession>
<keyword evidence="2" id="KW-0285">Flavoprotein</keyword>
<keyword evidence="6" id="KW-0503">Monooxygenase</keyword>
<dbReference type="AlphaFoldDB" id="A0A939PIH2"/>
<feature type="domain" description="FAD-binding" evidence="5">
    <location>
        <begin position="314"/>
        <end position="402"/>
    </location>
</feature>
<gene>
    <name evidence="6" type="ORF">J4573_39600</name>
</gene>
<name>A0A939PIH2_9ACTN</name>
<organism evidence="6 7">
    <name type="scientific">Actinomadura barringtoniae</name>
    <dbReference type="NCBI Taxonomy" id="1427535"/>
    <lineage>
        <taxon>Bacteria</taxon>
        <taxon>Bacillati</taxon>
        <taxon>Actinomycetota</taxon>
        <taxon>Actinomycetes</taxon>
        <taxon>Streptosporangiales</taxon>
        <taxon>Thermomonosporaceae</taxon>
        <taxon>Actinomadura</taxon>
    </lineage>
</organism>